<feature type="transmembrane region" description="Helical" evidence="1">
    <location>
        <begin position="35"/>
        <end position="53"/>
    </location>
</feature>
<evidence type="ECO:0000313" key="3">
    <source>
        <dbReference type="Proteomes" id="UP000247696"/>
    </source>
</evidence>
<keyword evidence="1" id="KW-1133">Transmembrane helix</keyword>
<sequence length="112" mass="11270">MKTMRSPSRAAVATVTAGLAAMFVGAGVDTGFLVVAGAVVGVVGAVVGFLVAFTVRNLPGVFFSIASVIAGAGFGSWFFLDDSEINIAGLTATVVGVVALWVLAVPVGRRRV</sequence>
<dbReference type="EMBL" id="CP024988">
    <property type="protein sequence ID" value="AWT25622.1"/>
    <property type="molecule type" value="Genomic_DNA"/>
</dbReference>
<feature type="transmembrane region" description="Helical" evidence="1">
    <location>
        <begin position="85"/>
        <end position="107"/>
    </location>
</feature>
<gene>
    <name evidence="2" type="ORF">Csp1_08130</name>
</gene>
<dbReference type="KEGG" id="cpre:Csp1_08130"/>
<organism evidence="2 3">
    <name type="scientific">Corynebacterium provencense</name>
    <dbReference type="NCBI Taxonomy" id="1737425"/>
    <lineage>
        <taxon>Bacteria</taxon>
        <taxon>Bacillati</taxon>
        <taxon>Actinomycetota</taxon>
        <taxon>Actinomycetes</taxon>
        <taxon>Mycobacteriales</taxon>
        <taxon>Corynebacteriaceae</taxon>
        <taxon>Corynebacterium</taxon>
    </lineage>
</organism>
<accession>A0A2Z3YMV0</accession>
<dbReference type="Proteomes" id="UP000247696">
    <property type="component" value="Chromosome"/>
</dbReference>
<keyword evidence="1" id="KW-0812">Transmembrane</keyword>
<reference evidence="3" key="1">
    <citation type="submission" date="2017-11" db="EMBL/GenBank/DDBJ databases">
        <title>Otitis media/interna in a cat caused by the recently described species Corynebacterium provencense.</title>
        <authorList>
            <person name="Kittl S."/>
            <person name="Brodard I."/>
            <person name="Rychener L."/>
            <person name="Jores J."/>
            <person name="Roosje P."/>
            <person name="Gobeli Brawand S."/>
        </authorList>
    </citation>
    <scope>NUCLEOTIDE SEQUENCE [LARGE SCALE GENOMIC DNA]</scope>
    <source>
        <strain evidence="3">17KM38</strain>
    </source>
</reference>
<keyword evidence="1" id="KW-0472">Membrane</keyword>
<feature type="transmembrane region" description="Helical" evidence="1">
    <location>
        <begin position="60"/>
        <end position="79"/>
    </location>
</feature>
<dbReference type="AlphaFoldDB" id="A0A2Z3YMV0"/>
<keyword evidence="3" id="KW-1185">Reference proteome</keyword>
<evidence type="ECO:0000313" key="2">
    <source>
        <dbReference type="EMBL" id="AWT25622.1"/>
    </source>
</evidence>
<protein>
    <submittedName>
        <fullName evidence="2">Uncharacterized protein</fullName>
    </submittedName>
</protein>
<evidence type="ECO:0000256" key="1">
    <source>
        <dbReference type="SAM" id="Phobius"/>
    </source>
</evidence>
<proteinExistence type="predicted"/>
<name>A0A2Z3YMV0_9CORY</name>